<dbReference type="OrthoDB" id="1701437at2759"/>
<dbReference type="GO" id="GO:0061630">
    <property type="term" value="F:ubiquitin protein ligase activity"/>
    <property type="evidence" value="ECO:0007669"/>
    <property type="project" value="UniProtKB-EC"/>
</dbReference>
<protein>
    <recommendedName>
        <fullName evidence="17">RING-type E3 ubiquitin transferase (cysteine targeting)</fullName>
        <ecNumber evidence="17">2.3.2.36</ecNumber>
    </recommendedName>
    <alternativeName>
        <fullName evidence="15">Peroxin-2</fullName>
    </alternativeName>
</protein>
<evidence type="ECO:0000256" key="17">
    <source>
        <dbReference type="ARBA" id="ARBA00034523"/>
    </source>
</evidence>
<keyword evidence="7" id="KW-0479">Metal-binding</keyword>
<dbReference type="EMBL" id="SGPL01000558">
    <property type="protein sequence ID" value="THH10646.1"/>
    <property type="molecule type" value="Genomic_DNA"/>
</dbReference>
<dbReference type="InterPro" id="IPR013083">
    <property type="entry name" value="Znf_RING/FYVE/PHD"/>
</dbReference>
<comment type="catalytic activity">
    <reaction evidence="16">
        <text>[E2 ubiquitin-conjugating enzyme]-S-ubiquitinyl-L-cysteine + [acceptor protein]-L-cysteine = [E2 ubiquitin-conjugating enzyme]-L-cysteine + [acceptor protein]-S-ubiquitinyl-L-cysteine.</text>
        <dbReference type="EC" id="2.3.2.36"/>
    </reaction>
</comment>
<evidence type="ECO:0000313" key="20">
    <source>
        <dbReference type="EMBL" id="THH10646.1"/>
    </source>
</evidence>
<evidence type="ECO:0000256" key="15">
    <source>
        <dbReference type="ARBA" id="ARBA00032511"/>
    </source>
</evidence>
<dbReference type="PANTHER" id="PTHR48178">
    <property type="entry name" value="PEROXISOME BIOGENESIS FACTOR 2"/>
    <property type="match status" value="1"/>
</dbReference>
<evidence type="ECO:0000256" key="5">
    <source>
        <dbReference type="ARBA" id="ARBA00022679"/>
    </source>
</evidence>
<evidence type="ECO:0000256" key="3">
    <source>
        <dbReference type="ARBA" id="ARBA00008704"/>
    </source>
</evidence>
<dbReference type="Pfam" id="PF04757">
    <property type="entry name" value="Pex2_Pex12"/>
    <property type="match status" value="1"/>
</dbReference>
<feature type="domain" description="Pex N-terminal" evidence="19">
    <location>
        <begin position="47"/>
        <end position="249"/>
    </location>
</feature>
<evidence type="ECO:0000256" key="2">
    <source>
        <dbReference type="ARBA" id="ARBA00004906"/>
    </source>
</evidence>
<evidence type="ECO:0000256" key="9">
    <source>
        <dbReference type="ARBA" id="ARBA00022786"/>
    </source>
</evidence>
<proteinExistence type="inferred from homology"/>
<keyword evidence="6" id="KW-0812">Transmembrane</keyword>
<dbReference type="InterPro" id="IPR017907">
    <property type="entry name" value="Znf_RING_CS"/>
</dbReference>
<comment type="subcellular location">
    <subcellularLocation>
        <location evidence="1">Peroxisome membrane</location>
        <topology evidence="1">Multi-pass membrane protein</topology>
    </subcellularLocation>
</comment>
<evidence type="ECO:0000256" key="6">
    <source>
        <dbReference type="ARBA" id="ARBA00022692"/>
    </source>
</evidence>
<keyword evidence="4" id="KW-0813">Transport</keyword>
<dbReference type="PANTHER" id="PTHR48178:SF1">
    <property type="entry name" value="PEROXISOME BIOGENESIS FACTOR 2"/>
    <property type="match status" value="1"/>
</dbReference>
<evidence type="ECO:0000256" key="18">
    <source>
        <dbReference type="SAM" id="MobiDB-lite"/>
    </source>
</evidence>
<evidence type="ECO:0000256" key="8">
    <source>
        <dbReference type="ARBA" id="ARBA00022771"/>
    </source>
</evidence>
<name>A0A4S4LFF3_9AGAM</name>
<keyword evidence="13" id="KW-0472">Membrane</keyword>
<evidence type="ECO:0000256" key="7">
    <source>
        <dbReference type="ARBA" id="ARBA00022723"/>
    </source>
</evidence>
<sequence>MSHPSSWQQAWDQAQPRLQFFRDALSSQAAPSPRIIRVGQLDAELLDQELAHILQEPLNKALALIHTTLKARFEPELALLIQLTLYKLSVWNTGASYGAKLQDLKYRVPWLSNQVLTPSGLPRRTLLIHGALTILVPYVYTRIRGYALSRAWPEAPSSDKRRKAWEILTKLETTHAVLALSSFLAFLWNGRYRTISDRIVGMRLTPARRLVKRDVSYEFMNRQMVWHAFTEFLLFLLPLLPHRTLRRALSTTLTAITHPLTTLPTLLPTRASTLLGLTSHSDAAKGKSHDQRRGPYWSLPEGECAICAENAAQSLNLADPASALAQASTFAPYSVSPMTAPTTSPISAAAENSQEPSAHPLNTPYRVSCGHTYCYVCIAERMLRSADEGGGPWKCLRCTEPVGGAERLRIGDSARYWTGGEEGEGSVEEWGSDYFDELGSSLSGVSGVSISGSEGESSE</sequence>
<feature type="region of interest" description="Disordered" evidence="18">
    <location>
        <begin position="341"/>
        <end position="361"/>
    </location>
</feature>
<keyword evidence="5" id="KW-0808">Transferase</keyword>
<accession>A0A4S4LFF3</accession>
<evidence type="ECO:0000256" key="16">
    <source>
        <dbReference type="ARBA" id="ARBA00034438"/>
    </source>
</evidence>
<keyword evidence="10" id="KW-0862">Zinc</keyword>
<dbReference type="GO" id="GO:0016562">
    <property type="term" value="P:protein import into peroxisome matrix, receptor recycling"/>
    <property type="evidence" value="ECO:0007669"/>
    <property type="project" value="UniProtKB-ARBA"/>
</dbReference>
<evidence type="ECO:0000313" key="21">
    <source>
        <dbReference type="Proteomes" id="UP000310158"/>
    </source>
</evidence>
<evidence type="ECO:0000256" key="11">
    <source>
        <dbReference type="ARBA" id="ARBA00022927"/>
    </source>
</evidence>
<dbReference type="GO" id="GO:0005778">
    <property type="term" value="C:peroxisomal membrane"/>
    <property type="evidence" value="ECO:0007669"/>
    <property type="project" value="UniProtKB-SubCell"/>
</dbReference>
<keyword evidence="9" id="KW-0833">Ubl conjugation pathway</keyword>
<reference evidence="20 21" key="1">
    <citation type="submission" date="2019-02" db="EMBL/GenBank/DDBJ databases">
        <title>Genome sequencing of the rare red list fungi Bondarzewia mesenterica.</title>
        <authorList>
            <person name="Buettner E."/>
            <person name="Kellner H."/>
        </authorList>
    </citation>
    <scope>NUCLEOTIDE SEQUENCE [LARGE SCALE GENOMIC DNA]</scope>
    <source>
        <strain evidence="20 21">DSM 108281</strain>
    </source>
</reference>
<keyword evidence="21" id="KW-1185">Reference proteome</keyword>
<dbReference type="PROSITE" id="PS00518">
    <property type="entry name" value="ZF_RING_1"/>
    <property type="match status" value="1"/>
</dbReference>
<keyword evidence="8" id="KW-0863">Zinc-finger</keyword>
<evidence type="ECO:0000256" key="14">
    <source>
        <dbReference type="ARBA" id="ARBA00023140"/>
    </source>
</evidence>
<keyword evidence="12" id="KW-1133">Transmembrane helix</keyword>
<dbReference type="SUPFAM" id="SSF57850">
    <property type="entry name" value="RING/U-box"/>
    <property type="match status" value="1"/>
</dbReference>
<evidence type="ECO:0000256" key="4">
    <source>
        <dbReference type="ARBA" id="ARBA00022448"/>
    </source>
</evidence>
<dbReference type="InterPro" id="IPR025654">
    <property type="entry name" value="PEX2/10"/>
</dbReference>
<comment type="pathway">
    <text evidence="2">Protein modification; protein ubiquitination.</text>
</comment>
<evidence type="ECO:0000256" key="12">
    <source>
        <dbReference type="ARBA" id="ARBA00022989"/>
    </source>
</evidence>
<dbReference type="Gene3D" id="3.30.40.10">
    <property type="entry name" value="Zinc/RING finger domain, C3HC4 (zinc finger)"/>
    <property type="match status" value="1"/>
</dbReference>
<comment type="similarity">
    <text evidence="3">Belongs to the pex2/pex10/pex12 family.</text>
</comment>
<feature type="compositionally biased region" description="Low complexity" evidence="18">
    <location>
        <begin position="341"/>
        <end position="350"/>
    </location>
</feature>
<evidence type="ECO:0000259" key="19">
    <source>
        <dbReference type="Pfam" id="PF04757"/>
    </source>
</evidence>
<keyword evidence="11" id="KW-0653">Protein transport</keyword>
<evidence type="ECO:0000256" key="10">
    <source>
        <dbReference type="ARBA" id="ARBA00022833"/>
    </source>
</evidence>
<keyword evidence="14" id="KW-0576">Peroxisome</keyword>
<comment type="caution">
    <text evidence="20">The sequence shown here is derived from an EMBL/GenBank/DDBJ whole genome shotgun (WGS) entry which is preliminary data.</text>
</comment>
<dbReference type="EC" id="2.3.2.36" evidence="17"/>
<dbReference type="GO" id="GO:0008270">
    <property type="term" value="F:zinc ion binding"/>
    <property type="evidence" value="ECO:0007669"/>
    <property type="project" value="UniProtKB-KW"/>
</dbReference>
<evidence type="ECO:0000256" key="13">
    <source>
        <dbReference type="ARBA" id="ARBA00023136"/>
    </source>
</evidence>
<evidence type="ECO:0000256" key="1">
    <source>
        <dbReference type="ARBA" id="ARBA00004585"/>
    </source>
</evidence>
<dbReference type="Proteomes" id="UP000310158">
    <property type="component" value="Unassembled WGS sequence"/>
</dbReference>
<organism evidence="20 21">
    <name type="scientific">Bondarzewia mesenterica</name>
    <dbReference type="NCBI Taxonomy" id="1095465"/>
    <lineage>
        <taxon>Eukaryota</taxon>
        <taxon>Fungi</taxon>
        <taxon>Dikarya</taxon>
        <taxon>Basidiomycota</taxon>
        <taxon>Agaricomycotina</taxon>
        <taxon>Agaricomycetes</taxon>
        <taxon>Russulales</taxon>
        <taxon>Bondarzewiaceae</taxon>
        <taxon>Bondarzewia</taxon>
    </lineage>
</organism>
<dbReference type="AlphaFoldDB" id="A0A4S4LFF3"/>
<gene>
    <name evidence="20" type="ORF">EW146_g8304</name>
</gene>
<dbReference type="InterPro" id="IPR006845">
    <property type="entry name" value="Pex_N"/>
</dbReference>
<dbReference type="GO" id="GO:0016567">
    <property type="term" value="P:protein ubiquitination"/>
    <property type="evidence" value="ECO:0007669"/>
    <property type="project" value="UniProtKB-ARBA"/>
</dbReference>